<dbReference type="GO" id="GO:0008930">
    <property type="term" value="F:methylthioadenosine nucleosidase activity"/>
    <property type="evidence" value="ECO:0007669"/>
    <property type="project" value="TreeGrafter"/>
</dbReference>
<dbReference type="GO" id="GO:0009116">
    <property type="term" value="P:nucleoside metabolic process"/>
    <property type="evidence" value="ECO:0007669"/>
    <property type="project" value="InterPro"/>
</dbReference>
<accession>Q08RZ5</accession>
<name>Q08RZ5_STIAD</name>
<evidence type="ECO:0000259" key="1">
    <source>
        <dbReference type="Pfam" id="PF01048"/>
    </source>
</evidence>
<dbReference type="SUPFAM" id="SSF53167">
    <property type="entry name" value="Purine and uridine phosphorylases"/>
    <property type="match status" value="1"/>
</dbReference>
<dbReference type="GO" id="GO:0008782">
    <property type="term" value="F:adenosylhomocysteine nucleosidase activity"/>
    <property type="evidence" value="ECO:0007669"/>
    <property type="project" value="TreeGrafter"/>
</dbReference>
<dbReference type="GO" id="GO:0005829">
    <property type="term" value="C:cytosol"/>
    <property type="evidence" value="ECO:0007669"/>
    <property type="project" value="TreeGrafter"/>
</dbReference>
<dbReference type="InterPro" id="IPR035994">
    <property type="entry name" value="Nucleoside_phosphorylase_sf"/>
</dbReference>
<dbReference type="InterPro" id="IPR000845">
    <property type="entry name" value="Nucleoside_phosphorylase_d"/>
</dbReference>
<protein>
    <recommendedName>
        <fullName evidence="1">Nucleoside phosphorylase domain-containing protein</fullName>
    </recommendedName>
</protein>
<organism evidence="2 3">
    <name type="scientific">Stigmatella aurantiaca (strain DW4/3-1)</name>
    <dbReference type="NCBI Taxonomy" id="378806"/>
    <lineage>
        <taxon>Bacteria</taxon>
        <taxon>Pseudomonadati</taxon>
        <taxon>Myxococcota</taxon>
        <taxon>Myxococcia</taxon>
        <taxon>Myxococcales</taxon>
        <taxon>Cystobacterineae</taxon>
        <taxon>Archangiaceae</taxon>
        <taxon>Stigmatella</taxon>
    </lineage>
</organism>
<dbReference type="PANTHER" id="PTHR46832:SF1">
    <property type="entry name" value="5'-METHYLTHIOADENOSINE_S-ADENOSYLHOMOCYSTEINE NUCLEOSIDASE"/>
    <property type="match status" value="1"/>
</dbReference>
<dbReference type="OrthoDB" id="5519916at2"/>
<evidence type="ECO:0000313" key="2">
    <source>
        <dbReference type="EMBL" id="EAU63256.1"/>
    </source>
</evidence>
<feature type="domain" description="Nucleoside phosphorylase" evidence="1">
    <location>
        <begin position="86"/>
        <end position="287"/>
    </location>
</feature>
<dbReference type="Pfam" id="PF01048">
    <property type="entry name" value="PNP_UDP_1"/>
    <property type="match status" value="1"/>
</dbReference>
<evidence type="ECO:0000313" key="3">
    <source>
        <dbReference type="Proteomes" id="UP000032702"/>
    </source>
</evidence>
<comment type="caution">
    <text evidence="2">The sequence shown here is derived from an EMBL/GenBank/DDBJ whole genome shotgun (WGS) entry which is preliminary data.</text>
</comment>
<gene>
    <name evidence="2" type="ORF">STIAU_1631</name>
</gene>
<reference evidence="2 3" key="1">
    <citation type="submission" date="2006-04" db="EMBL/GenBank/DDBJ databases">
        <authorList>
            <person name="Nierman W.C."/>
        </authorList>
    </citation>
    <scope>NUCLEOTIDE SEQUENCE [LARGE SCALE GENOMIC DNA]</scope>
    <source>
        <strain evidence="2 3">DW4/3-1</strain>
    </source>
</reference>
<sequence>MSRWNPVELRPAFWVRSEIHLPRERTLSSPLPAMNPASSPPPACDILLFVTTEDEVKAMQLAASSLQLAFEPRTSHELGDYFDLERVGQYRVLAVKTRMGAFQYGASTSKAILFERQTGAQRLIALGMAFGMSRKVQGFGDVLVSQSLFPYDDREMVDSPTGPAPNYSRTKYRHANAGLIAMVEREAKRTPYHFRVSFGTLLSGGARVSSQQFRDELFNHVPPGRFPVIGGDMEGVGLLAVAPADRPVWIVVKGISDFGEGPVADTVPDNRATACFNAALLVLSAIRNDG</sequence>
<dbReference type="PANTHER" id="PTHR46832">
    <property type="entry name" value="5'-METHYLTHIOADENOSINE/S-ADENOSYLHOMOCYSTEINE NUCLEOSIDASE"/>
    <property type="match status" value="1"/>
</dbReference>
<dbReference type="GO" id="GO:0019284">
    <property type="term" value="P:L-methionine salvage from S-adenosylmethionine"/>
    <property type="evidence" value="ECO:0007669"/>
    <property type="project" value="TreeGrafter"/>
</dbReference>
<dbReference type="Gene3D" id="3.40.50.1580">
    <property type="entry name" value="Nucleoside phosphorylase domain"/>
    <property type="match status" value="1"/>
</dbReference>
<dbReference type="AlphaFoldDB" id="Q08RZ5"/>
<proteinExistence type="predicted"/>
<dbReference type="Proteomes" id="UP000032702">
    <property type="component" value="Unassembled WGS sequence"/>
</dbReference>
<dbReference type="EMBL" id="AAMD01000174">
    <property type="protein sequence ID" value="EAU63256.1"/>
    <property type="molecule type" value="Genomic_DNA"/>
</dbReference>